<evidence type="ECO:0000313" key="2">
    <source>
        <dbReference type="Proteomes" id="UP001055879"/>
    </source>
</evidence>
<protein>
    <submittedName>
        <fullName evidence="1">Uncharacterized protein</fullName>
    </submittedName>
</protein>
<keyword evidence="2" id="KW-1185">Reference proteome</keyword>
<name>A0ACB9EEA0_ARCLA</name>
<comment type="caution">
    <text evidence="1">The sequence shown here is derived from an EMBL/GenBank/DDBJ whole genome shotgun (WGS) entry which is preliminary data.</text>
</comment>
<reference evidence="2" key="1">
    <citation type="journal article" date="2022" name="Mol. Ecol. Resour.">
        <title>The genomes of chicory, endive, great burdock and yacon provide insights into Asteraceae palaeo-polyploidization history and plant inulin production.</title>
        <authorList>
            <person name="Fan W."/>
            <person name="Wang S."/>
            <person name="Wang H."/>
            <person name="Wang A."/>
            <person name="Jiang F."/>
            <person name="Liu H."/>
            <person name="Zhao H."/>
            <person name="Xu D."/>
            <person name="Zhang Y."/>
        </authorList>
    </citation>
    <scope>NUCLEOTIDE SEQUENCE [LARGE SCALE GENOMIC DNA]</scope>
    <source>
        <strain evidence="2">cv. Niubang</strain>
    </source>
</reference>
<dbReference type="Proteomes" id="UP001055879">
    <property type="component" value="Linkage Group LG02"/>
</dbReference>
<accession>A0ACB9EEA0</accession>
<organism evidence="1 2">
    <name type="scientific">Arctium lappa</name>
    <name type="common">Greater burdock</name>
    <name type="synonym">Lappa major</name>
    <dbReference type="NCBI Taxonomy" id="4217"/>
    <lineage>
        <taxon>Eukaryota</taxon>
        <taxon>Viridiplantae</taxon>
        <taxon>Streptophyta</taxon>
        <taxon>Embryophyta</taxon>
        <taxon>Tracheophyta</taxon>
        <taxon>Spermatophyta</taxon>
        <taxon>Magnoliopsida</taxon>
        <taxon>eudicotyledons</taxon>
        <taxon>Gunneridae</taxon>
        <taxon>Pentapetalae</taxon>
        <taxon>asterids</taxon>
        <taxon>campanulids</taxon>
        <taxon>Asterales</taxon>
        <taxon>Asteraceae</taxon>
        <taxon>Carduoideae</taxon>
        <taxon>Cardueae</taxon>
        <taxon>Arctiinae</taxon>
        <taxon>Arctium</taxon>
    </lineage>
</organism>
<proteinExistence type="predicted"/>
<gene>
    <name evidence="1" type="ORF">L6452_04704</name>
</gene>
<reference evidence="1 2" key="2">
    <citation type="journal article" date="2022" name="Mol. Ecol. Resour.">
        <title>The genomes of chicory, endive, great burdock and yacon provide insights into Asteraceae paleo-polyploidization history and plant inulin production.</title>
        <authorList>
            <person name="Fan W."/>
            <person name="Wang S."/>
            <person name="Wang H."/>
            <person name="Wang A."/>
            <person name="Jiang F."/>
            <person name="Liu H."/>
            <person name="Zhao H."/>
            <person name="Xu D."/>
            <person name="Zhang Y."/>
        </authorList>
    </citation>
    <scope>NUCLEOTIDE SEQUENCE [LARGE SCALE GENOMIC DNA]</scope>
    <source>
        <strain evidence="2">cv. Niubang</strain>
    </source>
</reference>
<evidence type="ECO:0000313" key="1">
    <source>
        <dbReference type="EMBL" id="KAI3757170.1"/>
    </source>
</evidence>
<sequence>MSFLFNKLTLSSLCIFLRVSVYSNPVIPIRLFSTTEYLHGEVAVTVAIIRVVTFRKLHENGYNYALRKSKSFSASFHPQIGKETKS</sequence>
<dbReference type="EMBL" id="CM042048">
    <property type="protein sequence ID" value="KAI3757170.1"/>
    <property type="molecule type" value="Genomic_DNA"/>
</dbReference>